<evidence type="ECO:0000256" key="2">
    <source>
        <dbReference type="ARBA" id="ARBA00022448"/>
    </source>
</evidence>
<feature type="domain" description="4Fe-4S ferredoxin-type" evidence="8">
    <location>
        <begin position="1"/>
        <end position="30"/>
    </location>
</feature>
<dbReference type="FunFam" id="3.30.70.20:FF:000045">
    <property type="entry name" value="Ferredoxin, 4Fe-4S"/>
    <property type="match status" value="1"/>
</dbReference>
<dbReference type="InterPro" id="IPR017896">
    <property type="entry name" value="4Fe4S_Fe-S-bd"/>
</dbReference>
<dbReference type="Pfam" id="PF12838">
    <property type="entry name" value="Fer4_7"/>
    <property type="match status" value="1"/>
</dbReference>
<evidence type="ECO:0000256" key="5">
    <source>
        <dbReference type="ARBA" id="ARBA00022982"/>
    </source>
</evidence>
<dbReference type="AlphaFoldDB" id="A0A542W3K9"/>
<keyword evidence="7" id="KW-0411">Iron-sulfur</keyword>
<evidence type="ECO:0000313" key="9">
    <source>
        <dbReference type="EMBL" id="TQL18099.1"/>
    </source>
</evidence>
<reference evidence="9 10" key="1">
    <citation type="submission" date="2019-06" db="EMBL/GenBank/DDBJ databases">
        <title>Genome sequencing of Zymomonas mobilis strains for genetic engineering and biofuel applications.</title>
        <authorList>
            <person name="Teravest M."/>
        </authorList>
    </citation>
    <scope>NUCLEOTIDE SEQUENCE [LARGE SCALE GENOMIC DNA]</scope>
    <source>
        <strain evidence="9 10">AN0101</strain>
    </source>
</reference>
<dbReference type="PROSITE" id="PS51379">
    <property type="entry name" value="4FE4S_FER_2"/>
    <property type="match status" value="1"/>
</dbReference>
<comment type="caution">
    <text evidence="9">The sequence shown here is derived from an EMBL/GenBank/DDBJ whole genome shotgun (WGS) entry which is preliminary data.</text>
</comment>
<dbReference type="EMBL" id="VFOF01000001">
    <property type="protein sequence ID" value="TQL18099.1"/>
    <property type="molecule type" value="Genomic_DNA"/>
</dbReference>
<comment type="cofactor">
    <cofactor evidence="1">
        <name>[4Fe-4S] cluster</name>
        <dbReference type="ChEBI" id="CHEBI:49883"/>
    </cofactor>
</comment>
<dbReference type="SUPFAM" id="SSF54862">
    <property type="entry name" value="4Fe-4S ferredoxins"/>
    <property type="match status" value="1"/>
</dbReference>
<keyword evidence="5" id="KW-0249">Electron transport</keyword>
<dbReference type="RefSeq" id="WP_141920534.1">
    <property type="nucleotide sequence ID" value="NZ_VFOF01000001.1"/>
</dbReference>
<dbReference type="Gene3D" id="3.30.70.20">
    <property type="match status" value="1"/>
</dbReference>
<evidence type="ECO:0000256" key="7">
    <source>
        <dbReference type="ARBA" id="ARBA00023014"/>
    </source>
</evidence>
<keyword evidence="2" id="KW-0813">Transport</keyword>
<keyword evidence="6" id="KW-0408">Iron</keyword>
<gene>
    <name evidence="9" type="ORF">FBY58_1715</name>
</gene>
<dbReference type="OrthoDB" id="9800445at2"/>
<protein>
    <submittedName>
        <fullName evidence="9">4Fe-4S binding protein</fullName>
    </submittedName>
</protein>
<keyword evidence="4" id="KW-0479">Metal-binding</keyword>
<evidence type="ECO:0000256" key="1">
    <source>
        <dbReference type="ARBA" id="ARBA00001966"/>
    </source>
</evidence>
<organism evidence="9 10">
    <name type="scientific">Zymomonas mobilis</name>
    <dbReference type="NCBI Taxonomy" id="542"/>
    <lineage>
        <taxon>Bacteria</taxon>
        <taxon>Pseudomonadati</taxon>
        <taxon>Pseudomonadota</taxon>
        <taxon>Alphaproteobacteria</taxon>
        <taxon>Sphingomonadales</taxon>
        <taxon>Zymomonadaceae</taxon>
        <taxon>Zymomonas</taxon>
    </lineage>
</organism>
<evidence type="ECO:0000256" key="4">
    <source>
        <dbReference type="ARBA" id="ARBA00022723"/>
    </source>
</evidence>
<dbReference type="Proteomes" id="UP000316887">
    <property type="component" value="Unassembled WGS sequence"/>
</dbReference>
<evidence type="ECO:0000256" key="3">
    <source>
        <dbReference type="ARBA" id="ARBA00022485"/>
    </source>
</evidence>
<dbReference type="GO" id="GO:0046872">
    <property type="term" value="F:metal ion binding"/>
    <property type="evidence" value="ECO:0007669"/>
    <property type="project" value="UniProtKB-KW"/>
</dbReference>
<evidence type="ECO:0000259" key="8">
    <source>
        <dbReference type="PROSITE" id="PS51379"/>
    </source>
</evidence>
<dbReference type="PROSITE" id="PS00198">
    <property type="entry name" value="4FE4S_FER_1"/>
    <property type="match status" value="1"/>
</dbReference>
<proteinExistence type="predicted"/>
<dbReference type="InterPro" id="IPR017900">
    <property type="entry name" value="4Fe4S_Fe_S_CS"/>
</dbReference>
<sequence length="64" mass="6876">MSYKIVVENCTACGACEFECPNSAISMKGDEFIINADKCTECEGQFDSPQCADVCPMPDTCIPA</sequence>
<evidence type="ECO:0000256" key="6">
    <source>
        <dbReference type="ARBA" id="ARBA00023004"/>
    </source>
</evidence>
<accession>A0A542W3K9</accession>
<dbReference type="GO" id="GO:0051539">
    <property type="term" value="F:4 iron, 4 sulfur cluster binding"/>
    <property type="evidence" value="ECO:0007669"/>
    <property type="project" value="UniProtKB-KW"/>
</dbReference>
<name>A0A542W3K9_ZYMMB</name>
<evidence type="ECO:0000313" key="10">
    <source>
        <dbReference type="Proteomes" id="UP000316887"/>
    </source>
</evidence>
<keyword evidence="3" id="KW-0004">4Fe-4S</keyword>